<feature type="compositionally biased region" description="Basic residues" evidence="1">
    <location>
        <begin position="483"/>
        <end position="492"/>
    </location>
</feature>
<evidence type="ECO:0000313" key="2">
    <source>
        <dbReference type="EMBL" id="KIK36029.1"/>
    </source>
</evidence>
<feature type="region of interest" description="Disordered" evidence="1">
    <location>
        <begin position="1"/>
        <end position="28"/>
    </location>
</feature>
<dbReference type="HOGENOM" id="CLU_537670_0_0_1"/>
<dbReference type="InParanoid" id="A0A0D0AD52"/>
<feature type="compositionally biased region" description="Polar residues" evidence="1">
    <location>
        <begin position="469"/>
        <end position="479"/>
    </location>
</feature>
<accession>A0A0D0AD52</accession>
<dbReference type="EMBL" id="KN835567">
    <property type="protein sequence ID" value="KIK36029.1"/>
    <property type="molecule type" value="Genomic_DNA"/>
</dbReference>
<gene>
    <name evidence="2" type="ORF">CY34DRAFT_16658</name>
</gene>
<name>A0A0D0AD52_9AGAM</name>
<protein>
    <submittedName>
        <fullName evidence="2">Uncharacterized protein</fullName>
    </submittedName>
</protein>
<dbReference type="AlphaFoldDB" id="A0A0D0AD52"/>
<feature type="region of interest" description="Disordered" evidence="1">
    <location>
        <begin position="469"/>
        <end position="507"/>
    </location>
</feature>
<dbReference type="OrthoDB" id="2677415at2759"/>
<reference evidence="3" key="2">
    <citation type="submission" date="2015-01" db="EMBL/GenBank/DDBJ databases">
        <title>Evolutionary Origins and Diversification of the Mycorrhizal Mutualists.</title>
        <authorList>
            <consortium name="DOE Joint Genome Institute"/>
            <consortium name="Mycorrhizal Genomics Consortium"/>
            <person name="Kohler A."/>
            <person name="Kuo A."/>
            <person name="Nagy L.G."/>
            <person name="Floudas D."/>
            <person name="Copeland A."/>
            <person name="Barry K.W."/>
            <person name="Cichocki N."/>
            <person name="Veneault-Fourrey C."/>
            <person name="LaButti K."/>
            <person name="Lindquist E.A."/>
            <person name="Lipzen A."/>
            <person name="Lundell T."/>
            <person name="Morin E."/>
            <person name="Murat C."/>
            <person name="Riley R."/>
            <person name="Ohm R."/>
            <person name="Sun H."/>
            <person name="Tunlid A."/>
            <person name="Henrissat B."/>
            <person name="Grigoriev I.V."/>
            <person name="Hibbett D.S."/>
            <person name="Martin F."/>
        </authorList>
    </citation>
    <scope>NUCLEOTIDE SEQUENCE [LARGE SCALE GENOMIC DNA]</scope>
    <source>
        <strain evidence="3">UH-Slu-Lm8-n1</strain>
    </source>
</reference>
<organism evidence="2 3">
    <name type="scientific">Suillus luteus UH-Slu-Lm8-n1</name>
    <dbReference type="NCBI Taxonomy" id="930992"/>
    <lineage>
        <taxon>Eukaryota</taxon>
        <taxon>Fungi</taxon>
        <taxon>Dikarya</taxon>
        <taxon>Basidiomycota</taxon>
        <taxon>Agaricomycotina</taxon>
        <taxon>Agaricomycetes</taxon>
        <taxon>Agaricomycetidae</taxon>
        <taxon>Boletales</taxon>
        <taxon>Suillineae</taxon>
        <taxon>Suillaceae</taxon>
        <taxon>Suillus</taxon>
    </lineage>
</organism>
<dbReference type="Proteomes" id="UP000054485">
    <property type="component" value="Unassembled WGS sequence"/>
</dbReference>
<feature type="compositionally biased region" description="Polar residues" evidence="1">
    <location>
        <begin position="7"/>
        <end position="22"/>
    </location>
</feature>
<evidence type="ECO:0000313" key="3">
    <source>
        <dbReference type="Proteomes" id="UP000054485"/>
    </source>
</evidence>
<feature type="region of interest" description="Disordered" evidence="1">
    <location>
        <begin position="61"/>
        <end position="82"/>
    </location>
</feature>
<keyword evidence="3" id="KW-1185">Reference proteome</keyword>
<evidence type="ECO:0000256" key="1">
    <source>
        <dbReference type="SAM" id="MobiDB-lite"/>
    </source>
</evidence>
<sequence>MPDSDYDSPSASESLSGNSLLSDSEDEDKAVALPSEGATLEHYRKYIQYLQLQKGVHGHAPVSNASSVSSVPTSMTSTATTGNSDTLASEKVFMDLGKKYALTVKMFMLDDSIFKLPCPDPPINIQSPSHYAKTSVEKAALITELYGCIDHTLHPHMPTMHFINKFCSGMQRVRSSYIYTLRSVAGSILEMPSQNFAASFDRAADKQMVDAIGWVAGKGKDFNVLDAPIIYPNLKVNAKKVFGNWLVIAKFIKITIGGKMSIYSKPGCSRGPNPYLKLWKLKGCTPGLIACGVTALIFILSPDQQFPGSGTGTISSISYSTVFRTVKRFFIIQWSHSRVQEIIKNLNNYIFEDVDMASRDVSQDVVDACTDLSDSLDRVMACLDDDNSSGSDDDNRMAAPIALGHSATHIPVPAAVVVTPALNLTQTVVNTLSQLTMDQHAFSGPSAAPVSIPISPPVQITNIPVTIVPQNTGGESISSEVKGRKRGQRKSKTLNSDAPPCRSSRKT</sequence>
<proteinExistence type="predicted"/>
<reference evidence="2 3" key="1">
    <citation type="submission" date="2014-04" db="EMBL/GenBank/DDBJ databases">
        <authorList>
            <consortium name="DOE Joint Genome Institute"/>
            <person name="Kuo A."/>
            <person name="Ruytinx J."/>
            <person name="Rineau F."/>
            <person name="Colpaert J."/>
            <person name="Kohler A."/>
            <person name="Nagy L.G."/>
            <person name="Floudas D."/>
            <person name="Copeland A."/>
            <person name="Barry K.W."/>
            <person name="Cichocki N."/>
            <person name="Veneault-Fourrey C."/>
            <person name="LaButti K."/>
            <person name="Lindquist E.A."/>
            <person name="Lipzen A."/>
            <person name="Lundell T."/>
            <person name="Morin E."/>
            <person name="Murat C."/>
            <person name="Sun H."/>
            <person name="Tunlid A."/>
            <person name="Henrissat B."/>
            <person name="Grigoriev I.V."/>
            <person name="Hibbett D.S."/>
            <person name="Martin F."/>
            <person name="Nordberg H.P."/>
            <person name="Cantor M.N."/>
            <person name="Hua S.X."/>
        </authorList>
    </citation>
    <scope>NUCLEOTIDE SEQUENCE [LARGE SCALE GENOMIC DNA]</scope>
    <source>
        <strain evidence="2 3">UH-Slu-Lm8-n1</strain>
    </source>
</reference>
<dbReference type="STRING" id="930992.A0A0D0AD52"/>